<dbReference type="AlphaFoldDB" id="A0AAE0KM57"/>
<proteinExistence type="predicted"/>
<dbReference type="Proteomes" id="UP001287356">
    <property type="component" value="Unassembled WGS sequence"/>
</dbReference>
<gene>
    <name evidence="1" type="ORF">B0T24DRAFT_148043</name>
</gene>
<sequence>MLRLLDPSASGVPRRLRAQATCSQYTFGPAPFSFPRPFHLLSSRRALLSLHHHHHHRGIHQESGNRRTTKFTFVSFTRGFWCSPSSFISSGDPKKIRQRTACFSRFGCGVFWACLERRTERQTGRLAYHSTATESPFHRSLSSARPQSIAVFDCFGASTSSGFSDDRQTPLARALLFGYLKITFPSVLSHPDGYCPTLPDIGLTLTIFSAVLGRSLSNPALDISARFVLVFAFYRLRQVEKFWFGNKKLVPRNHKEPPTDFLTTFWRS</sequence>
<reference evidence="1" key="1">
    <citation type="journal article" date="2023" name="Mol. Phylogenet. Evol.">
        <title>Genome-scale phylogeny and comparative genomics of the fungal order Sordariales.</title>
        <authorList>
            <person name="Hensen N."/>
            <person name="Bonometti L."/>
            <person name="Westerberg I."/>
            <person name="Brannstrom I.O."/>
            <person name="Guillou S."/>
            <person name="Cros-Aarteil S."/>
            <person name="Calhoun S."/>
            <person name="Haridas S."/>
            <person name="Kuo A."/>
            <person name="Mondo S."/>
            <person name="Pangilinan J."/>
            <person name="Riley R."/>
            <person name="LaButti K."/>
            <person name="Andreopoulos B."/>
            <person name="Lipzen A."/>
            <person name="Chen C."/>
            <person name="Yan M."/>
            <person name="Daum C."/>
            <person name="Ng V."/>
            <person name="Clum A."/>
            <person name="Steindorff A."/>
            <person name="Ohm R.A."/>
            <person name="Martin F."/>
            <person name="Silar P."/>
            <person name="Natvig D.O."/>
            <person name="Lalanne C."/>
            <person name="Gautier V."/>
            <person name="Ament-Velasquez S.L."/>
            <person name="Kruys A."/>
            <person name="Hutchinson M.I."/>
            <person name="Powell A.J."/>
            <person name="Barry K."/>
            <person name="Miller A.N."/>
            <person name="Grigoriev I.V."/>
            <person name="Debuchy R."/>
            <person name="Gladieux P."/>
            <person name="Hiltunen Thoren M."/>
            <person name="Johannesson H."/>
        </authorList>
    </citation>
    <scope>NUCLEOTIDE SEQUENCE</scope>
    <source>
        <strain evidence="1">CBS 958.72</strain>
    </source>
</reference>
<dbReference type="EMBL" id="JAULSN010000002">
    <property type="protein sequence ID" value="KAK3379206.1"/>
    <property type="molecule type" value="Genomic_DNA"/>
</dbReference>
<reference evidence="1" key="2">
    <citation type="submission" date="2023-06" db="EMBL/GenBank/DDBJ databases">
        <authorList>
            <consortium name="Lawrence Berkeley National Laboratory"/>
            <person name="Haridas S."/>
            <person name="Hensen N."/>
            <person name="Bonometti L."/>
            <person name="Westerberg I."/>
            <person name="Brannstrom I.O."/>
            <person name="Guillou S."/>
            <person name="Cros-Aarteil S."/>
            <person name="Calhoun S."/>
            <person name="Kuo A."/>
            <person name="Mondo S."/>
            <person name="Pangilinan J."/>
            <person name="Riley R."/>
            <person name="Labutti K."/>
            <person name="Andreopoulos B."/>
            <person name="Lipzen A."/>
            <person name="Chen C."/>
            <person name="Yanf M."/>
            <person name="Daum C."/>
            <person name="Ng V."/>
            <person name="Clum A."/>
            <person name="Steindorff A."/>
            <person name="Ohm R."/>
            <person name="Martin F."/>
            <person name="Silar P."/>
            <person name="Natvig D."/>
            <person name="Lalanne C."/>
            <person name="Gautier V."/>
            <person name="Ament-Velasquez S.L."/>
            <person name="Kruys A."/>
            <person name="Hutchinson M.I."/>
            <person name="Powell A.J."/>
            <person name="Barry K."/>
            <person name="Miller A.N."/>
            <person name="Grigoriev I.V."/>
            <person name="Debuchy R."/>
            <person name="Gladieux P."/>
            <person name="Thoren M.H."/>
            <person name="Johannesson H."/>
        </authorList>
    </citation>
    <scope>NUCLEOTIDE SEQUENCE</scope>
    <source>
        <strain evidence="1">CBS 958.72</strain>
    </source>
</reference>
<organism evidence="1 2">
    <name type="scientific">Lasiosphaeria ovina</name>
    <dbReference type="NCBI Taxonomy" id="92902"/>
    <lineage>
        <taxon>Eukaryota</taxon>
        <taxon>Fungi</taxon>
        <taxon>Dikarya</taxon>
        <taxon>Ascomycota</taxon>
        <taxon>Pezizomycotina</taxon>
        <taxon>Sordariomycetes</taxon>
        <taxon>Sordariomycetidae</taxon>
        <taxon>Sordariales</taxon>
        <taxon>Lasiosphaeriaceae</taxon>
        <taxon>Lasiosphaeria</taxon>
    </lineage>
</organism>
<evidence type="ECO:0000313" key="2">
    <source>
        <dbReference type="Proteomes" id="UP001287356"/>
    </source>
</evidence>
<name>A0AAE0KM57_9PEZI</name>
<comment type="caution">
    <text evidence="1">The sequence shown here is derived from an EMBL/GenBank/DDBJ whole genome shotgun (WGS) entry which is preliminary data.</text>
</comment>
<evidence type="ECO:0000313" key="1">
    <source>
        <dbReference type="EMBL" id="KAK3379206.1"/>
    </source>
</evidence>
<protein>
    <submittedName>
        <fullName evidence="1">Uncharacterized protein</fullName>
    </submittedName>
</protein>
<accession>A0AAE0KM57</accession>
<keyword evidence="2" id="KW-1185">Reference proteome</keyword>